<dbReference type="PRINTS" id="PR00696">
    <property type="entry name" value="RSOLVASERUVC"/>
</dbReference>
<keyword evidence="9 13" id="KW-0238">DNA-binding</keyword>
<comment type="subcellular location">
    <subcellularLocation>
        <location evidence="13">Cytoplasm</location>
    </subcellularLocation>
</comment>
<evidence type="ECO:0000256" key="11">
    <source>
        <dbReference type="ARBA" id="ARBA00023204"/>
    </source>
</evidence>
<dbReference type="GO" id="GO:0005737">
    <property type="term" value="C:cytoplasm"/>
    <property type="evidence" value="ECO:0007669"/>
    <property type="project" value="UniProtKB-SubCell"/>
</dbReference>
<evidence type="ECO:0000256" key="4">
    <source>
        <dbReference type="ARBA" id="ARBA00022723"/>
    </source>
</evidence>
<comment type="subunit">
    <text evidence="13">Homodimer which binds Holliday junction (HJ) DNA. The HJ becomes 2-fold symmetrical on binding to RuvC with unstacked arms; it has a different conformation from HJ DNA in complex with RuvA. In the full resolvosome a probable DNA-RuvA(4)-RuvB(12)-RuvC(2) complex forms which resolves the HJ.</text>
</comment>
<feature type="binding site" evidence="13">
    <location>
        <position position="8"/>
    </location>
    <ligand>
        <name>Mg(2+)</name>
        <dbReference type="ChEBI" id="CHEBI:18420"/>
        <label>1</label>
    </ligand>
</feature>
<evidence type="ECO:0000256" key="9">
    <source>
        <dbReference type="ARBA" id="ARBA00023125"/>
    </source>
</evidence>
<accession>A0A832R8P9</accession>
<dbReference type="SUPFAM" id="SSF53098">
    <property type="entry name" value="Ribonuclease H-like"/>
    <property type="match status" value="1"/>
</dbReference>
<sequence length="162" mass="17865">MLRIIGIDPGLATTGWSVVEFDDDSKPHVIDYGCITTKKGLTVSERLCEIYQDVLELVKKYKPEYAGMETLLFYNNQKTAISVGEARGVVLLALEQSNLPLSEMTPLQVKSTVTGYGKANKKQVQEAVKMLCSMDELPKPDDAADAIAIAITTEVLVRRNIE</sequence>
<dbReference type="PANTHER" id="PTHR30194:SF3">
    <property type="entry name" value="CROSSOVER JUNCTION ENDODEOXYRIBONUCLEASE RUVC"/>
    <property type="match status" value="1"/>
</dbReference>
<organism evidence="15 16">
    <name type="scientific">Candidatus Dojkabacteria bacterium</name>
    <dbReference type="NCBI Taxonomy" id="2099670"/>
    <lineage>
        <taxon>Bacteria</taxon>
        <taxon>Candidatus Dojkabacteria</taxon>
    </lineage>
</organism>
<dbReference type="GO" id="GO:0006281">
    <property type="term" value="P:DNA repair"/>
    <property type="evidence" value="ECO:0007669"/>
    <property type="project" value="UniProtKB-UniRule"/>
</dbReference>
<dbReference type="GO" id="GO:0000287">
    <property type="term" value="F:magnesium ion binding"/>
    <property type="evidence" value="ECO:0007669"/>
    <property type="project" value="UniProtKB-UniRule"/>
</dbReference>
<dbReference type="AlphaFoldDB" id="A0A832R8P9"/>
<dbReference type="InterPro" id="IPR036397">
    <property type="entry name" value="RNaseH_sf"/>
</dbReference>
<evidence type="ECO:0000256" key="3">
    <source>
        <dbReference type="ARBA" id="ARBA00022722"/>
    </source>
</evidence>
<evidence type="ECO:0000256" key="2">
    <source>
        <dbReference type="ARBA" id="ARBA00022490"/>
    </source>
</evidence>
<evidence type="ECO:0000256" key="14">
    <source>
        <dbReference type="NCBIfam" id="TIGR00228"/>
    </source>
</evidence>
<dbReference type="Pfam" id="PF02075">
    <property type="entry name" value="RuvC"/>
    <property type="match status" value="1"/>
</dbReference>
<keyword evidence="5 13" id="KW-0255">Endonuclease</keyword>
<evidence type="ECO:0000256" key="10">
    <source>
        <dbReference type="ARBA" id="ARBA00023172"/>
    </source>
</evidence>
<dbReference type="CDD" id="cd16962">
    <property type="entry name" value="RuvC"/>
    <property type="match status" value="1"/>
</dbReference>
<dbReference type="EC" id="3.1.21.10" evidence="13 14"/>
<evidence type="ECO:0000256" key="8">
    <source>
        <dbReference type="ARBA" id="ARBA00022842"/>
    </source>
</evidence>
<dbReference type="InterPro" id="IPR012337">
    <property type="entry name" value="RNaseH-like_sf"/>
</dbReference>
<dbReference type="FunFam" id="3.30.420.10:FF:000002">
    <property type="entry name" value="Crossover junction endodeoxyribonuclease RuvC"/>
    <property type="match status" value="1"/>
</dbReference>
<comment type="caution">
    <text evidence="15">The sequence shown here is derived from an EMBL/GenBank/DDBJ whole genome shotgun (WGS) entry which is preliminary data.</text>
</comment>
<protein>
    <recommendedName>
        <fullName evidence="13 14">Crossover junction endodeoxyribonuclease RuvC</fullName>
        <ecNumber evidence="13 14">3.1.21.10</ecNumber>
    </recommendedName>
    <alternativeName>
        <fullName evidence="13">Holliday junction nuclease RuvC</fullName>
    </alternativeName>
    <alternativeName>
        <fullName evidence="13">Holliday junction resolvase RuvC</fullName>
    </alternativeName>
</protein>
<dbReference type="Proteomes" id="UP000576550">
    <property type="component" value="Unassembled WGS sequence"/>
</dbReference>
<keyword evidence="6 13" id="KW-0227">DNA damage</keyword>
<dbReference type="EMBL" id="DUTP01000001">
    <property type="protein sequence ID" value="HHX99120.1"/>
    <property type="molecule type" value="Genomic_DNA"/>
</dbReference>
<evidence type="ECO:0000256" key="12">
    <source>
        <dbReference type="ARBA" id="ARBA00029354"/>
    </source>
</evidence>
<keyword evidence="10 13" id="KW-0233">DNA recombination</keyword>
<comment type="cofactor">
    <cofactor evidence="13">
        <name>Mg(2+)</name>
        <dbReference type="ChEBI" id="CHEBI:18420"/>
    </cofactor>
    <text evidence="13">Binds 2 Mg(2+) ion per subunit.</text>
</comment>
<evidence type="ECO:0000256" key="13">
    <source>
        <dbReference type="HAMAP-Rule" id="MF_00034"/>
    </source>
</evidence>
<evidence type="ECO:0000256" key="5">
    <source>
        <dbReference type="ARBA" id="ARBA00022759"/>
    </source>
</evidence>
<dbReference type="GO" id="GO:0003677">
    <property type="term" value="F:DNA binding"/>
    <property type="evidence" value="ECO:0007669"/>
    <property type="project" value="UniProtKB-KW"/>
</dbReference>
<reference evidence="15 16" key="1">
    <citation type="journal article" date="2020" name="Biotechnol. Biofuels">
        <title>New insights from the biogas microbiome by comprehensive genome-resolved metagenomics of nearly 1600 species originating from multiple anaerobic digesters.</title>
        <authorList>
            <person name="Campanaro S."/>
            <person name="Treu L."/>
            <person name="Rodriguez-R L.M."/>
            <person name="Kovalovszki A."/>
            <person name="Ziels R.M."/>
            <person name="Maus I."/>
            <person name="Zhu X."/>
            <person name="Kougias P.G."/>
            <person name="Basile A."/>
            <person name="Luo G."/>
            <person name="Schluter A."/>
            <person name="Konstantinidis K.T."/>
            <person name="Angelidaki I."/>
        </authorList>
    </citation>
    <scope>NUCLEOTIDE SEQUENCE [LARGE SCALE GENOMIC DNA]</scope>
    <source>
        <strain evidence="15">AS05jafATM_89</strain>
    </source>
</reference>
<evidence type="ECO:0000256" key="1">
    <source>
        <dbReference type="ARBA" id="ARBA00009518"/>
    </source>
</evidence>
<keyword evidence="2 13" id="KW-0963">Cytoplasm</keyword>
<dbReference type="PANTHER" id="PTHR30194">
    <property type="entry name" value="CROSSOVER JUNCTION ENDODEOXYRIBONUCLEASE RUVC"/>
    <property type="match status" value="1"/>
</dbReference>
<dbReference type="InterPro" id="IPR002176">
    <property type="entry name" value="X-over_junc_endoDNase_RuvC"/>
</dbReference>
<dbReference type="PROSITE" id="PS01321">
    <property type="entry name" value="RUVC"/>
    <property type="match status" value="1"/>
</dbReference>
<comment type="catalytic activity">
    <reaction evidence="12 13">
        <text>Endonucleolytic cleavage at a junction such as a reciprocal single-stranded crossover between two homologous DNA duplexes (Holliday junction).</text>
        <dbReference type="EC" id="3.1.21.10"/>
    </reaction>
</comment>
<dbReference type="GO" id="GO:0008821">
    <property type="term" value="F:crossover junction DNA endonuclease activity"/>
    <property type="evidence" value="ECO:0007669"/>
    <property type="project" value="UniProtKB-UniRule"/>
</dbReference>
<evidence type="ECO:0000313" key="16">
    <source>
        <dbReference type="Proteomes" id="UP000576550"/>
    </source>
</evidence>
<evidence type="ECO:0000256" key="7">
    <source>
        <dbReference type="ARBA" id="ARBA00022801"/>
    </source>
</evidence>
<feature type="active site" evidence="13">
    <location>
        <position position="69"/>
    </location>
</feature>
<keyword evidence="3 13" id="KW-0540">Nuclease</keyword>
<name>A0A832R8P9_9BACT</name>
<feature type="binding site" evidence="13">
    <location>
        <position position="142"/>
    </location>
    <ligand>
        <name>Mg(2+)</name>
        <dbReference type="ChEBI" id="CHEBI:18420"/>
        <label>1</label>
    </ligand>
</feature>
<proteinExistence type="inferred from homology"/>
<keyword evidence="11 13" id="KW-0234">DNA repair</keyword>
<dbReference type="GO" id="GO:0006310">
    <property type="term" value="P:DNA recombination"/>
    <property type="evidence" value="ECO:0007669"/>
    <property type="project" value="UniProtKB-UniRule"/>
</dbReference>
<dbReference type="NCBIfam" id="TIGR00228">
    <property type="entry name" value="ruvC"/>
    <property type="match status" value="1"/>
</dbReference>
<feature type="active site" evidence="13">
    <location>
        <position position="142"/>
    </location>
</feature>
<feature type="binding site" evidence="13">
    <location>
        <position position="69"/>
    </location>
    <ligand>
        <name>Mg(2+)</name>
        <dbReference type="ChEBI" id="CHEBI:18420"/>
        <label>2</label>
    </ligand>
</feature>
<keyword evidence="4 13" id="KW-0479">Metal-binding</keyword>
<evidence type="ECO:0000256" key="6">
    <source>
        <dbReference type="ARBA" id="ARBA00022763"/>
    </source>
</evidence>
<keyword evidence="8 13" id="KW-0460">Magnesium</keyword>
<keyword evidence="7 13" id="KW-0378">Hydrolase</keyword>
<gene>
    <name evidence="13 15" type="primary">ruvC</name>
    <name evidence="15" type="ORF">GX533_00310</name>
</gene>
<evidence type="ECO:0000313" key="15">
    <source>
        <dbReference type="EMBL" id="HHX99120.1"/>
    </source>
</evidence>
<dbReference type="Gene3D" id="3.30.420.10">
    <property type="entry name" value="Ribonuclease H-like superfamily/Ribonuclease H"/>
    <property type="match status" value="1"/>
</dbReference>
<dbReference type="NCBIfam" id="NF000711">
    <property type="entry name" value="PRK00039.2-1"/>
    <property type="match status" value="1"/>
</dbReference>
<dbReference type="HAMAP" id="MF_00034">
    <property type="entry name" value="RuvC"/>
    <property type="match status" value="1"/>
</dbReference>
<feature type="active site" evidence="13">
    <location>
        <position position="8"/>
    </location>
</feature>
<dbReference type="GO" id="GO:0048476">
    <property type="term" value="C:Holliday junction resolvase complex"/>
    <property type="evidence" value="ECO:0007669"/>
    <property type="project" value="UniProtKB-UniRule"/>
</dbReference>
<comment type="function">
    <text evidence="13">The RuvA-RuvB-RuvC complex processes Holliday junction (HJ) DNA during genetic recombination and DNA repair. Endonuclease that resolves HJ intermediates. Cleaves cruciform DNA by making single-stranded nicks across the HJ at symmetrical positions within the homologous arms, yielding a 5'-phosphate and a 3'-hydroxyl group; requires a central core of homology in the junction. The consensus cleavage sequence is 5'-(A/T)TT(C/G)-3'. Cleavage occurs on the 3'-side of the TT dinucleotide at the point of strand exchange. HJ branch migration catalyzed by RuvA-RuvB allows RuvC to scan DNA until it finds its consensus sequence, where it cleaves and resolves the cruciform DNA.</text>
</comment>
<comment type="similarity">
    <text evidence="1 13">Belongs to the RuvC family.</text>
</comment>
<dbReference type="InterPro" id="IPR020563">
    <property type="entry name" value="X-over_junc_endoDNase_Mg_BS"/>
</dbReference>